<dbReference type="InterPro" id="IPR004358">
    <property type="entry name" value="Sig_transdc_His_kin-like_C"/>
</dbReference>
<dbReference type="AlphaFoldDB" id="A0A7C9GMR0"/>
<feature type="domain" description="Histidine kinase" evidence="5">
    <location>
        <begin position="166"/>
        <end position="389"/>
    </location>
</feature>
<protein>
    <recommendedName>
        <fullName evidence="2">histidine kinase</fullName>
        <ecNumber evidence="2">2.7.13.3</ecNumber>
    </recommendedName>
</protein>
<dbReference type="EC" id="2.7.13.3" evidence="2"/>
<dbReference type="SMART" id="SM00388">
    <property type="entry name" value="HisKA"/>
    <property type="match status" value="1"/>
</dbReference>
<dbReference type="SUPFAM" id="SSF55874">
    <property type="entry name" value="ATPase domain of HSP90 chaperone/DNA topoisomerase II/histidine kinase"/>
    <property type="match status" value="1"/>
</dbReference>
<comment type="catalytic activity">
    <reaction evidence="1">
        <text>ATP + protein L-histidine = ADP + protein N-phospho-L-histidine.</text>
        <dbReference type="EC" id="2.7.13.3"/>
    </reaction>
</comment>
<dbReference type="SMART" id="SM00387">
    <property type="entry name" value="HATPase_c"/>
    <property type="match status" value="1"/>
</dbReference>
<dbReference type="OrthoDB" id="9796100at2"/>
<dbReference type="Proteomes" id="UP000481327">
    <property type="component" value="Unassembled WGS sequence"/>
</dbReference>
<keyword evidence="8" id="KW-1185">Reference proteome</keyword>
<dbReference type="Pfam" id="PF08448">
    <property type="entry name" value="PAS_4"/>
    <property type="match status" value="1"/>
</dbReference>
<organism evidence="7 8">
    <name type="scientific">Sandarakinorhabdus fusca</name>
    <dbReference type="NCBI Taxonomy" id="1439888"/>
    <lineage>
        <taxon>Bacteria</taxon>
        <taxon>Pseudomonadati</taxon>
        <taxon>Pseudomonadota</taxon>
        <taxon>Alphaproteobacteria</taxon>
        <taxon>Sphingomonadales</taxon>
        <taxon>Sphingosinicellaceae</taxon>
        <taxon>Sandarakinorhabdus</taxon>
    </lineage>
</organism>
<feature type="modified residue" description="4-aspartylphosphate" evidence="4">
    <location>
        <position position="464"/>
    </location>
</feature>
<dbReference type="InterPro" id="IPR013656">
    <property type="entry name" value="PAS_4"/>
</dbReference>
<dbReference type="InterPro" id="IPR036890">
    <property type="entry name" value="HATPase_C_sf"/>
</dbReference>
<evidence type="ECO:0000256" key="2">
    <source>
        <dbReference type="ARBA" id="ARBA00012438"/>
    </source>
</evidence>
<dbReference type="SMART" id="SM00448">
    <property type="entry name" value="REC"/>
    <property type="match status" value="1"/>
</dbReference>
<dbReference type="InterPro" id="IPR035965">
    <property type="entry name" value="PAS-like_dom_sf"/>
</dbReference>
<dbReference type="GO" id="GO:0000155">
    <property type="term" value="F:phosphorelay sensor kinase activity"/>
    <property type="evidence" value="ECO:0007669"/>
    <property type="project" value="InterPro"/>
</dbReference>
<dbReference type="PANTHER" id="PTHR43065">
    <property type="entry name" value="SENSOR HISTIDINE KINASE"/>
    <property type="match status" value="1"/>
</dbReference>
<feature type="domain" description="Response regulatory" evidence="6">
    <location>
        <begin position="414"/>
        <end position="528"/>
    </location>
</feature>
<dbReference type="InterPro" id="IPR011006">
    <property type="entry name" value="CheY-like_superfamily"/>
</dbReference>
<sequence>MKATPGRNSATAEFLPLAGAAPRGWPAPFSTGGARLMAGHVVSGLPLAVAMTDAEGNIMVRNEAFRITVGADEIVGDTVESMVVAEARPAMRAAFDKVLATRESVEVRAAVLGRPEESQLILLQAMPPGIGFSIIISLRDIREQLRVEAQVAAATRMQAVGQLAGGVAHDFNNILTAVLILTDQLLARHPDGEDNGPLTEIRRNGLRAAALVEQLLAFARQQPQRQQLLDLEQVIEGLRPLVGQLVGPAISVAIEGTPLQSAVLADSGQIEQVIVNLAVNARDAMGGNGRLTIRFAEIPAEAIEEEGHRIIPRSDHVRLDIIDSGTGIPPEIAGKIFEPFFTTKPMGQGTGLGLSTVYGIVKQSGGYVFANPADIGHGTMFSIYLPAAPKPEQEVPTLSVAPAPVDHGRLRGLRVLLVEDDGAVRVTFDRALQRMGLTVVAVGSADPALVLLESPEAFDILVSDVMMPGIDGVELAARARVMRPDLPLVLMSGYAEMPLHRAADAQGVHFLPKPFSLMELMDAIAEVVPLRA</sequence>
<dbReference type="SUPFAM" id="SSF52172">
    <property type="entry name" value="CheY-like"/>
    <property type="match status" value="1"/>
</dbReference>
<dbReference type="InterPro" id="IPR003594">
    <property type="entry name" value="HATPase_dom"/>
</dbReference>
<dbReference type="PRINTS" id="PR00344">
    <property type="entry name" value="BCTRLSENSOR"/>
</dbReference>
<dbReference type="InterPro" id="IPR001789">
    <property type="entry name" value="Sig_transdc_resp-reg_receiver"/>
</dbReference>
<dbReference type="PROSITE" id="PS50110">
    <property type="entry name" value="RESPONSE_REGULATORY"/>
    <property type="match status" value="1"/>
</dbReference>
<name>A0A7C9GMR0_9SPHN</name>
<dbReference type="Pfam" id="PF00072">
    <property type="entry name" value="Response_reg"/>
    <property type="match status" value="1"/>
</dbReference>
<dbReference type="InterPro" id="IPR036097">
    <property type="entry name" value="HisK_dim/P_sf"/>
</dbReference>
<gene>
    <name evidence="7" type="ORF">F3168_02415</name>
</gene>
<evidence type="ECO:0000256" key="3">
    <source>
        <dbReference type="ARBA" id="ARBA00022553"/>
    </source>
</evidence>
<dbReference type="RefSeq" id="WP_152576549.1">
    <property type="nucleotide sequence ID" value="NZ_JAATJI010000001.1"/>
</dbReference>
<dbReference type="Gene3D" id="3.40.50.2300">
    <property type="match status" value="1"/>
</dbReference>
<dbReference type="Gene3D" id="1.10.287.130">
    <property type="match status" value="1"/>
</dbReference>
<dbReference type="CDD" id="cd00130">
    <property type="entry name" value="PAS"/>
    <property type="match status" value="1"/>
</dbReference>
<evidence type="ECO:0000259" key="6">
    <source>
        <dbReference type="PROSITE" id="PS50110"/>
    </source>
</evidence>
<dbReference type="Gene3D" id="3.30.450.20">
    <property type="entry name" value="PAS domain"/>
    <property type="match status" value="1"/>
</dbReference>
<dbReference type="PROSITE" id="PS50109">
    <property type="entry name" value="HIS_KIN"/>
    <property type="match status" value="1"/>
</dbReference>
<dbReference type="SUPFAM" id="SSF47384">
    <property type="entry name" value="Homodimeric domain of signal transducing histidine kinase"/>
    <property type="match status" value="1"/>
</dbReference>
<reference evidence="7 8" key="1">
    <citation type="submission" date="2019-09" db="EMBL/GenBank/DDBJ databases">
        <title>Polymorphobacter sp. isolated from a lake in China.</title>
        <authorList>
            <person name="Liu Z."/>
        </authorList>
    </citation>
    <scope>NUCLEOTIDE SEQUENCE [LARGE SCALE GENOMIC DNA]</scope>
    <source>
        <strain evidence="7 8">D40P</strain>
    </source>
</reference>
<evidence type="ECO:0000259" key="5">
    <source>
        <dbReference type="PROSITE" id="PS50109"/>
    </source>
</evidence>
<dbReference type="InterPro" id="IPR000014">
    <property type="entry name" value="PAS"/>
</dbReference>
<dbReference type="Gene3D" id="3.30.565.10">
    <property type="entry name" value="Histidine kinase-like ATPase, C-terminal domain"/>
    <property type="match status" value="1"/>
</dbReference>
<evidence type="ECO:0000256" key="4">
    <source>
        <dbReference type="PROSITE-ProRule" id="PRU00169"/>
    </source>
</evidence>
<dbReference type="Pfam" id="PF00512">
    <property type="entry name" value="HisKA"/>
    <property type="match status" value="1"/>
</dbReference>
<evidence type="ECO:0000256" key="1">
    <source>
        <dbReference type="ARBA" id="ARBA00000085"/>
    </source>
</evidence>
<dbReference type="InterPro" id="IPR003661">
    <property type="entry name" value="HisK_dim/P_dom"/>
</dbReference>
<dbReference type="PANTHER" id="PTHR43065:SF42">
    <property type="entry name" value="TWO-COMPONENT SENSOR PPRA"/>
    <property type="match status" value="1"/>
</dbReference>
<evidence type="ECO:0000313" key="8">
    <source>
        <dbReference type="Proteomes" id="UP000481327"/>
    </source>
</evidence>
<dbReference type="InterPro" id="IPR005467">
    <property type="entry name" value="His_kinase_dom"/>
</dbReference>
<comment type="caution">
    <text evidence="7">The sequence shown here is derived from an EMBL/GenBank/DDBJ whole genome shotgun (WGS) entry which is preliminary data.</text>
</comment>
<keyword evidence="3 4" id="KW-0597">Phosphoprotein</keyword>
<dbReference type="CDD" id="cd00082">
    <property type="entry name" value="HisKA"/>
    <property type="match status" value="1"/>
</dbReference>
<dbReference type="Pfam" id="PF02518">
    <property type="entry name" value="HATPase_c"/>
    <property type="match status" value="1"/>
</dbReference>
<proteinExistence type="predicted"/>
<evidence type="ECO:0000313" key="7">
    <source>
        <dbReference type="EMBL" id="MQT16115.1"/>
    </source>
</evidence>
<accession>A0A7C9GMR0</accession>
<dbReference type="EMBL" id="WIOL01000001">
    <property type="protein sequence ID" value="MQT16115.1"/>
    <property type="molecule type" value="Genomic_DNA"/>
</dbReference>
<dbReference type="SUPFAM" id="SSF55785">
    <property type="entry name" value="PYP-like sensor domain (PAS domain)"/>
    <property type="match status" value="1"/>
</dbReference>